<dbReference type="GO" id="GO:0016787">
    <property type="term" value="F:hydrolase activity"/>
    <property type="evidence" value="ECO:0007669"/>
    <property type="project" value="UniProtKB-KW"/>
</dbReference>
<feature type="chain" id="PRO_5046937092" description="Acyl-CoA:diacylglycerol acyltransferase" evidence="9">
    <location>
        <begin position="35"/>
        <end position="365"/>
    </location>
</feature>
<name>A0ABS4WV68_9MICO</name>
<dbReference type="RefSeq" id="WP_209897722.1">
    <property type="nucleotide sequence ID" value="NZ_BAAAJW010000016.1"/>
</dbReference>
<dbReference type="Proteomes" id="UP001519290">
    <property type="component" value="Unassembled WGS sequence"/>
</dbReference>
<evidence type="ECO:0000256" key="1">
    <source>
        <dbReference type="ARBA" id="ARBA00000697"/>
    </source>
</evidence>
<gene>
    <name evidence="10" type="ORF">JOF43_000055</name>
</gene>
<evidence type="ECO:0000256" key="6">
    <source>
        <dbReference type="ARBA" id="ARBA00023315"/>
    </source>
</evidence>
<dbReference type="EC" id="2.3.1.20" evidence="4"/>
<evidence type="ECO:0000256" key="7">
    <source>
        <dbReference type="ARBA" id="ARBA00032572"/>
    </source>
</evidence>
<comment type="catalytic activity">
    <reaction evidence="1">
        <text>2 alpha,alpha'-trehalose 6-mycolate = alpha,alpha'-trehalose 6,6'-bismycolate + alpha,alpha-trehalose</text>
        <dbReference type="Rhea" id="RHEA:23472"/>
        <dbReference type="ChEBI" id="CHEBI:16551"/>
        <dbReference type="ChEBI" id="CHEBI:18195"/>
        <dbReference type="ChEBI" id="CHEBI:18234"/>
        <dbReference type="EC" id="2.3.1.122"/>
    </reaction>
</comment>
<evidence type="ECO:0000256" key="5">
    <source>
        <dbReference type="ARBA" id="ARBA00022679"/>
    </source>
</evidence>
<evidence type="ECO:0000256" key="8">
    <source>
        <dbReference type="ARBA" id="ARBA00048109"/>
    </source>
</evidence>
<keyword evidence="5" id="KW-0808">Transferase</keyword>
<keyword evidence="10" id="KW-0378">Hydrolase</keyword>
<evidence type="ECO:0000256" key="2">
    <source>
        <dbReference type="ARBA" id="ARBA00005874"/>
    </source>
</evidence>
<evidence type="ECO:0000313" key="10">
    <source>
        <dbReference type="EMBL" id="MBP2380098.1"/>
    </source>
</evidence>
<dbReference type="EC" id="2.3.1.122" evidence="3"/>
<dbReference type="Gene3D" id="3.40.50.1820">
    <property type="entry name" value="alpha/beta hydrolase"/>
    <property type="match status" value="1"/>
</dbReference>
<keyword evidence="6" id="KW-0012">Acyltransferase</keyword>
<comment type="catalytic activity">
    <reaction evidence="8">
        <text>an acyl-CoA + a 1,2-diacyl-sn-glycerol = a triacyl-sn-glycerol + CoA</text>
        <dbReference type="Rhea" id="RHEA:10868"/>
        <dbReference type="ChEBI" id="CHEBI:17815"/>
        <dbReference type="ChEBI" id="CHEBI:57287"/>
        <dbReference type="ChEBI" id="CHEBI:58342"/>
        <dbReference type="ChEBI" id="CHEBI:64615"/>
        <dbReference type="EC" id="2.3.1.20"/>
    </reaction>
</comment>
<dbReference type="Pfam" id="PF00756">
    <property type="entry name" value="Esterase"/>
    <property type="match status" value="1"/>
</dbReference>
<comment type="caution">
    <text evidence="10">The sequence shown here is derived from an EMBL/GenBank/DDBJ whole genome shotgun (WGS) entry which is preliminary data.</text>
</comment>
<dbReference type="PANTHER" id="PTHR48098:SF1">
    <property type="entry name" value="DIACYLGLYCEROL ACYLTRANSFERASE_MYCOLYLTRANSFERASE AG85A"/>
    <property type="match status" value="1"/>
</dbReference>
<sequence>MLRSTPFAPSRRSLLLGAAAAGPLVALGAGRASAALGEFHDAAGLRMIDGSPWRHPDLRSVDFRFDTGGMVKTFPPSVRVTVPPSYLEDPDRRFPVLLLLHGRGGNSLEWTEGGGTVLEETEQHDVIVVMPDGGAGSFYSNANAPLPGREANWESFIMDQVLPFVHANFRTAPQRMAIGGLSMGGWGALSLGQRYWGHFRSVSSYSGPADCSERDWHSWAVAGAIWICPAFDAEKYVATANPSGATWGPELFPRIASGYNPIENLERYRDKRVFLRTGDGPWNDFFDGLHGDQDLLIAFQDKLGEMFGDGVENVVHPNLQSFSDALDDAAIDHDFELIAGATHDWELWADNLAEDLPGMMAVLEA</sequence>
<dbReference type="InterPro" id="IPR050583">
    <property type="entry name" value="Mycobacterial_A85_antigen"/>
</dbReference>
<proteinExistence type="inferred from homology"/>
<feature type="signal peptide" evidence="9">
    <location>
        <begin position="1"/>
        <end position="34"/>
    </location>
</feature>
<comment type="similarity">
    <text evidence="2">Belongs to the mycobacterial A85 antigen family.</text>
</comment>
<keyword evidence="9" id="KW-0732">Signal</keyword>
<dbReference type="PANTHER" id="PTHR48098">
    <property type="entry name" value="ENTEROCHELIN ESTERASE-RELATED"/>
    <property type="match status" value="1"/>
</dbReference>
<dbReference type="InterPro" id="IPR029058">
    <property type="entry name" value="AB_hydrolase_fold"/>
</dbReference>
<accession>A0ABS4WV68</accession>
<dbReference type="InterPro" id="IPR006311">
    <property type="entry name" value="TAT_signal"/>
</dbReference>
<evidence type="ECO:0000256" key="4">
    <source>
        <dbReference type="ARBA" id="ARBA00013244"/>
    </source>
</evidence>
<dbReference type="SUPFAM" id="SSF53474">
    <property type="entry name" value="alpha/beta-Hydrolases"/>
    <property type="match status" value="1"/>
</dbReference>
<evidence type="ECO:0000313" key="11">
    <source>
        <dbReference type="Proteomes" id="UP001519290"/>
    </source>
</evidence>
<protein>
    <recommendedName>
        <fullName evidence="7">Acyl-CoA:diacylglycerol acyltransferase</fullName>
        <ecNumber evidence="3">2.3.1.122</ecNumber>
        <ecNumber evidence="4">2.3.1.20</ecNumber>
    </recommendedName>
</protein>
<dbReference type="PROSITE" id="PS51318">
    <property type="entry name" value="TAT"/>
    <property type="match status" value="1"/>
</dbReference>
<organism evidence="10 11">
    <name type="scientific">Brachybacterium sacelli</name>
    <dbReference type="NCBI Taxonomy" id="173364"/>
    <lineage>
        <taxon>Bacteria</taxon>
        <taxon>Bacillati</taxon>
        <taxon>Actinomycetota</taxon>
        <taxon>Actinomycetes</taxon>
        <taxon>Micrococcales</taxon>
        <taxon>Dermabacteraceae</taxon>
        <taxon>Brachybacterium</taxon>
    </lineage>
</organism>
<dbReference type="InterPro" id="IPR000801">
    <property type="entry name" value="Esterase-like"/>
</dbReference>
<reference evidence="10 11" key="1">
    <citation type="submission" date="2021-03" db="EMBL/GenBank/DDBJ databases">
        <title>Sequencing the genomes of 1000 actinobacteria strains.</title>
        <authorList>
            <person name="Klenk H.-P."/>
        </authorList>
    </citation>
    <scope>NUCLEOTIDE SEQUENCE [LARGE SCALE GENOMIC DNA]</scope>
    <source>
        <strain evidence="10 11">DSM 14566</strain>
    </source>
</reference>
<evidence type="ECO:0000256" key="3">
    <source>
        <dbReference type="ARBA" id="ARBA00012820"/>
    </source>
</evidence>
<dbReference type="EMBL" id="JAGIOD010000001">
    <property type="protein sequence ID" value="MBP2380098.1"/>
    <property type="molecule type" value="Genomic_DNA"/>
</dbReference>
<evidence type="ECO:0000256" key="9">
    <source>
        <dbReference type="SAM" id="SignalP"/>
    </source>
</evidence>
<keyword evidence="11" id="KW-1185">Reference proteome</keyword>